<dbReference type="AlphaFoldDB" id="A0A5S5DAA3"/>
<dbReference type="Gene3D" id="3.40.50.1000">
    <property type="entry name" value="HAD superfamily/HAD-like"/>
    <property type="match status" value="1"/>
</dbReference>
<evidence type="ECO:0000256" key="5">
    <source>
        <dbReference type="ARBA" id="ARBA00022801"/>
    </source>
</evidence>
<dbReference type="NCBIfam" id="TIGR01656">
    <property type="entry name" value="Histidinol-ppas"/>
    <property type="match status" value="1"/>
</dbReference>
<dbReference type="InterPro" id="IPR023214">
    <property type="entry name" value="HAD_sf"/>
</dbReference>
<sequence>MNTRGKCVFLDKDGTLIHDVPYNVDIGKIRCYDDVYGPLQRLSAAGYQLIIVSNQAGLAKRYFTEAELHRAFEHLITVLGNEGIAISGYYYCPHAAPDAPEKAACLCRKPQPGLLLQAAEDHHIDLSRSWMIGDILADTGAGRAAGCRTILLDRSGHERTLPAYLDPALRPDYLVDDFRSVDTIIQNTKLNDYECTYRQHYSAV</sequence>
<evidence type="ECO:0000256" key="3">
    <source>
        <dbReference type="ARBA" id="ARBA00022490"/>
    </source>
</evidence>
<comment type="similarity">
    <text evidence="2">Belongs to the GmhB family.</text>
</comment>
<proteinExistence type="inferred from homology"/>
<dbReference type="RefSeq" id="WP_148909284.1">
    <property type="nucleotide sequence ID" value="NZ_VNHX01000016.1"/>
</dbReference>
<organism evidence="8 9">
    <name type="scientific">Sphingobacterium allocomposti</name>
    <dbReference type="NCBI Taxonomy" id="415956"/>
    <lineage>
        <taxon>Bacteria</taxon>
        <taxon>Pseudomonadati</taxon>
        <taxon>Bacteroidota</taxon>
        <taxon>Sphingobacteriia</taxon>
        <taxon>Sphingobacteriales</taxon>
        <taxon>Sphingobacteriaceae</taxon>
        <taxon>Sphingobacterium</taxon>
    </lineage>
</organism>
<comment type="subcellular location">
    <subcellularLocation>
        <location evidence="1">Cytoplasm</location>
    </subcellularLocation>
</comment>
<dbReference type="Proteomes" id="UP000325105">
    <property type="component" value="Unassembled WGS sequence"/>
</dbReference>
<evidence type="ECO:0000256" key="6">
    <source>
        <dbReference type="ARBA" id="ARBA00023277"/>
    </source>
</evidence>
<dbReference type="InterPro" id="IPR006543">
    <property type="entry name" value="Histidinol-phos"/>
</dbReference>
<dbReference type="InterPro" id="IPR036412">
    <property type="entry name" value="HAD-like_sf"/>
</dbReference>
<dbReference type="InterPro" id="IPR004446">
    <property type="entry name" value="Heptose_bisP_phosphatase"/>
</dbReference>
<keyword evidence="6" id="KW-0119">Carbohydrate metabolism</keyword>
<gene>
    <name evidence="8" type="ORF">BC792_11656</name>
</gene>
<accession>A0A5S5DAA3</accession>
<evidence type="ECO:0000256" key="7">
    <source>
        <dbReference type="ARBA" id="ARBA00031828"/>
    </source>
</evidence>
<dbReference type="PANTHER" id="PTHR42891">
    <property type="entry name" value="D-GLYCERO-BETA-D-MANNO-HEPTOSE-1,7-BISPHOSPHATE 7-PHOSPHATASE"/>
    <property type="match status" value="1"/>
</dbReference>
<dbReference type="OrthoDB" id="9813880at2"/>
<reference evidence="8 9" key="1">
    <citation type="submission" date="2019-07" db="EMBL/GenBank/DDBJ databases">
        <title>Genomic Encyclopedia of Archaeal and Bacterial Type Strains, Phase II (KMG-II): from individual species to whole genera.</title>
        <authorList>
            <person name="Goeker M."/>
        </authorList>
    </citation>
    <scope>NUCLEOTIDE SEQUENCE [LARGE SCALE GENOMIC DNA]</scope>
    <source>
        <strain evidence="8 9">DSM 18850</strain>
    </source>
</reference>
<dbReference type="NCBIfam" id="TIGR01662">
    <property type="entry name" value="HAD-SF-IIIA"/>
    <property type="match status" value="1"/>
</dbReference>
<name>A0A5S5DAA3_9SPHI</name>
<dbReference type="InterPro" id="IPR006549">
    <property type="entry name" value="HAD-SF_hydro_IIIA"/>
</dbReference>
<keyword evidence="4" id="KW-0479">Metal-binding</keyword>
<dbReference type="GO" id="GO:0005975">
    <property type="term" value="P:carbohydrate metabolic process"/>
    <property type="evidence" value="ECO:0007669"/>
    <property type="project" value="InterPro"/>
</dbReference>
<evidence type="ECO:0000256" key="2">
    <source>
        <dbReference type="ARBA" id="ARBA00005628"/>
    </source>
</evidence>
<dbReference type="GO" id="GO:0016791">
    <property type="term" value="F:phosphatase activity"/>
    <property type="evidence" value="ECO:0007669"/>
    <property type="project" value="InterPro"/>
</dbReference>
<keyword evidence="3" id="KW-0963">Cytoplasm</keyword>
<dbReference type="Pfam" id="PF13242">
    <property type="entry name" value="Hydrolase_like"/>
    <property type="match status" value="1"/>
</dbReference>
<dbReference type="GO" id="GO:0005737">
    <property type="term" value="C:cytoplasm"/>
    <property type="evidence" value="ECO:0007669"/>
    <property type="project" value="UniProtKB-SubCell"/>
</dbReference>
<protein>
    <recommendedName>
        <fullName evidence="7">D,D-heptose 1,7-bisphosphate phosphatase</fullName>
    </recommendedName>
</protein>
<dbReference type="SUPFAM" id="SSF56784">
    <property type="entry name" value="HAD-like"/>
    <property type="match status" value="1"/>
</dbReference>
<dbReference type="PANTHER" id="PTHR42891:SF1">
    <property type="entry name" value="D-GLYCERO-BETA-D-MANNO-HEPTOSE-1,7-BISPHOSPHATE 7-PHOSPHATASE"/>
    <property type="match status" value="1"/>
</dbReference>
<evidence type="ECO:0000313" key="9">
    <source>
        <dbReference type="Proteomes" id="UP000325105"/>
    </source>
</evidence>
<dbReference type="CDD" id="cd07503">
    <property type="entry name" value="HAD_HisB-N"/>
    <property type="match status" value="1"/>
</dbReference>
<evidence type="ECO:0000256" key="1">
    <source>
        <dbReference type="ARBA" id="ARBA00004496"/>
    </source>
</evidence>
<keyword evidence="5" id="KW-0378">Hydrolase</keyword>
<dbReference type="GO" id="GO:0046872">
    <property type="term" value="F:metal ion binding"/>
    <property type="evidence" value="ECO:0007669"/>
    <property type="project" value="UniProtKB-KW"/>
</dbReference>
<dbReference type="EMBL" id="VNHX01000016">
    <property type="protein sequence ID" value="TYP92454.1"/>
    <property type="molecule type" value="Genomic_DNA"/>
</dbReference>
<keyword evidence="9" id="KW-1185">Reference proteome</keyword>
<comment type="caution">
    <text evidence="8">The sequence shown here is derived from an EMBL/GenBank/DDBJ whole genome shotgun (WGS) entry which is preliminary data.</text>
</comment>
<evidence type="ECO:0000313" key="8">
    <source>
        <dbReference type="EMBL" id="TYP92454.1"/>
    </source>
</evidence>
<evidence type="ECO:0000256" key="4">
    <source>
        <dbReference type="ARBA" id="ARBA00022723"/>
    </source>
</evidence>